<dbReference type="InterPro" id="IPR036278">
    <property type="entry name" value="Sialidase_sf"/>
</dbReference>
<dbReference type="OrthoDB" id="41724at2"/>
<evidence type="ECO:0000256" key="1">
    <source>
        <dbReference type="SAM" id="SignalP"/>
    </source>
</evidence>
<sequence precursor="true">MPTRLICALSALLLCGSLGSPVLPAAEEETYDPNTTQAQPGFVKQEFIYVTPEHPQCHASTLAETSSGLVAAWFGGTHEKNPDVGIWFSRHLNDEWTKPVELYNGVQADGTRHPTWNPVLHQVADGPLILFYKVGPDPRTWWGMMAKSYDDGQTWGDPVRLPDEIPGPIKNKPFVTKEGTLLSPTSTENEGWRVQIDWTKDEGRSWHSTGPLNDGEEIGAIQPSIVQYGDRLQILCRSRQGKIAEAWSDDNGRTWGEMTLSEMPNNNSGTDAVNMKQGGVILIYNHVGGKRDRSPLNIAVTENGKDWQAGLVLESNPGEYSYPAIIQTSDGMIHATYTFKRRRVKHVVIDPTKLELKPIVDGVWPE</sequence>
<dbReference type="Gene3D" id="2.120.10.10">
    <property type="match status" value="1"/>
</dbReference>
<dbReference type="KEGG" id="plon:Pla110_01350"/>
<dbReference type="PANTHER" id="PTHR43752">
    <property type="entry name" value="BNR/ASP-BOX REPEAT FAMILY PROTEIN"/>
    <property type="match status" value="1"/>
</dbReference>
<evidence type="ECO:0000313" key="3">
    <source>
        <dbReference type="EMBL" id="QDU78434.1"/>
    </source>
</evidence>
<dbReference type="AlphaFoldDB" id="A0A518CGY7"/>
<accession>A0A518CGY7</accession>
<proteinExistence type="predicted"/>
<name>A0A518CGY7_9PLAN</name>
<evidence type="ECO:0000259" key="2">
    <source>
        <dbReference type="Pfam" id="PF13088"/>
    </source>
</evidence>
<feature type="domain" description="Sialidase" evidence="2">
    <location>
        <begin position="69"/>
        <end position="334"/>
    </location>
</feature>
<dbReference type="CDD" id="cd15482">
    <property type="entry name" value="Sialidase_non-viral"/>
    <property type="match status" value="1"/>
</dbReference>
<protein>
    <recommendedName>
        <fullName evidence="2">Sialidase domain-containing protein</fullName>
    </recommendedName>
</protein>
<organism evidence="3 4">
    <name type="scientific">Polystyrenella longa</name>
    <dbReference type="NCBI Taxonomy" id="2528007"/>
    <lineage>
        <taxon>Bacteria</taxon>
        <taxon>Pseudomonadati</taxon>
        <taxon>Planctomycetota</taxon>
        <taxon>Planctomycetia</taxon>
        <taxon>Planctomycetales</taxon>
        <taxon>Planctomycetaceae</taxon>
        <taxon>Polystyrenella</taxon>
    </lineage>
</organism>
<dbReference type="Proteomes" id="UP000317178">
    <property type="component" value="Chromosome"/>
</dbReference>
<dbReference type="SUPFAM" id="SSF50939">
    <property type="entry name" value="Sialidases"/>
    <property type="match status" value="1"/>
</dbReference>
<keyword evidence="4" id="KW-1185">Reference proteome</keyword>
<evidence type="ECO:0000313" key="4">
    <source>
        <dbReference type="Proteomes" id="UP000317178"/>
    </source>
</evidence>
<feature type="signal peptide" evidence="1">
    <location>
        <begin position="1"/>
        <end position="25"/>
    </location>
</feature>
<dbReference type="PANTHER" id="PTHR43752:SF2">
    <property type="entry name" value="BNR_ASP-BOX REPEAT FAMILY PROTEIN"/>
    <property type="match status" value="1"/>
</dbReference>
<keyword evidence="1" id="KW-0732">Signal</keyword>
<dbReference type="InterPro" id="IPR011040">
    <property type="entry name" value="Sialidase"/>
</dbReference>
<reference evidence="3 4" key="1">
    <citation type="submission" date="2019-02" db="EMBL/GenBank/DDBJ databases">
        <title>Deep-cultivation of Planctomycetes and their phenomic and genomic characterization uncovers novel biology.</title>
        <authorList>
            <person name="Wiegand S."/>
            <person name="Jogler M."/>
            <person name="Boedeker C."/>
            <person name="Pinto D."/>
            <person name="Vollmers J."/>
            <person name="Rivas-Marin E."/>
            <person name="Kohn T."/>
            <person name="Peeters S.H."/>
            <person name="Heuer A."/>
            <person name="Rast P."/>
            <person name="Oberbeckmann S."/>
            <person name="Bunk B."/>
            <person name="Jeske O."/>
            <person name="Meyerdierks A."/>
            <person name="Storesund J.E."/>
            <person name="Kallscheuer N."/>
            <person name="Luecker S."/>
            <person name="Lage O.M."/>
            <person name="Pohl T."/>
            <person name="Merkel B.J."/>
            <person name="Hornburger P."/>
            <person name="Mueller R.-W."/>
            <person name="Bruemmer F."/>
            <person name="Labrenz M."/>
            <person name="Spormann A.M."/>
            <person name="Op den Camp H."/>
            <person name="Overmann J."/>
            <person name="Amann R."/>
            <person name="Jetten M.S.M."/>
            <person name="Mascher T."/>
            <person name="Medema M.H."/>
            <person name="Devos D.P."/>
            <person name="Kaster A.-K."/>
            <person name="Ovreas L."/>
            <person name="Rohde M."/>
            <person name="Galperin M.Y."/>
            <person name="Jogler C."/>
        </authorList>
    </citation>
    <scope>NUCLEOTIDE SEQUENCE [LARGE SCALE GENOMIC DNA]</scope>
    <source>
        <strain evidence="3 4">Pla110</strain>
    </source>
</reference>
<dbReference type="EMBL" id="CP036281">
    <property type="protein sequence ID" value="QDU78434.1"/>
    <property type="molecule type" value="Genomic_DNA"/>
</dbReference>
<dbReference type="RefSeq" id="WP_144992173.1">
    <property type="nucleotide sequence ID" value="NZ_CP036281.1"/>
</dbReference>
<dbReference type="Pfam" id="PF13088">
    <property type="entry name" value="BNR_2"/>
    <property type="match status" value="1"/>
</dbReference>
<gene>
    <name evidence="3" type="ORF">Pla110_01350</name>
</gene>
<feature type="chain" id="PRO_5021905802" description="Sialidase domain-containing protein" evidence="1">
    <location>
        <begin position="26"/>
        <end position="366"/>
    </location>
</feature>